<dbReference type="PROSITE" id="PS51257">
    <property type="entry name" value="PROKAR_LIPOPROTEIN"/>
    <property type="match status" value="1"/>
</dbReference>
<evidence type="ECO:0000313" key="3">
    <source>
        <dbReference type="EMBL" id="MBD2755683.1"/>
    </source>
</evidence>
<feature type="domain" description="Pyrrolo-quinoline quinone repeat" evidence="2">
    <location>
        <begin position="388"/>
        <end position="456"/>
    </location>
</feature>
<dbReference type="Proteomes" id="UP000653797">
    <property type="component" value="Unassembled WGS sequence"/>
</dbReference>
<dbReference type="Gene3D" id="2.60.40.2340">
    <property type="match status" value="1"/>
</dbReference>
<accession>A0A927B5F6</accession>
<dbReference type="EMBL" id="JACXAA010000009">
    <property type="protein sequence ID" value="MBD2755683.1"/>
    <property type="molecule type" value="Genomic_DNA"/>
</dbReference>
<reference evidence="3" key="1">
    <citation type="submission" date="2020-09" db="EMBL/GenBank/DDBJ databases">
        <authorList>
            <person name="Kim M.K."/>
        </authorList>
    </citation>
    <scope>NUCLEOTIDE SEQUENCE</scope>
    <source>
        <strain evidence="3">BT704</strain>
    </source>
</reference>
<proteinExistence type="predicted"/>
<dbReference type="AlphaFoldDB" id="A0A927B5F6"/>
<comment type="caution">
    <text evidence="3">The sequence shown here is derived from an EMBL/GenBank/DDBJ whole genome shotgun (WGS) entry which is preliminary data.</text>
</comment>
<dbReference type="PANTHER" id="PTHR34512">
    <property type="entry name" value="CELL SURFACE PROTEIN"/>
    <property type="match status" value="1"/>
</dbReference>
<name>A0A927B5F6_9BACT</name>
<dbReference type="Gene3D" id="2.40.10.480">
    <property type="match status" value="1"/>
</dbReference>
<keyword evidence="1" id="KW-0732">Signal</keyword>
<dbReference type="InterPro" id="IPR002372">
    <property type="entry name" value="PQQ_rpt_dom"/>
</dbReference>
<dbReference type="SMART" id="SM00564">
    <property type="entry name" value="PQQ"/>
    <property type="match status" value="8"/>
</dbReference>
<dbReference type="SUPFAM" id="SSF50998">
    <property type="entry name" value="Quinoprotein alcohol dehydrogenase-like"/>
    <property type="match status" value="2"/>
</dbReference>
<organism evidence="3 4">
    <name type="scientific">Spirosoma validum</name>
    <dbReference type="NCBI Taxonomy" id="2771355"/>
    <lineage>
        <taxon>Bacteria</taxon>
        <taxon>Pseudomonadati</taxon>
        <taxon>Bacteroidota</taxon>
        <taxon>Cytophagia</taxon>
        <taxon>Cytophagales</taxon>
        <taxon>Cytophagaceae</taxon>
        <taxon>Spirosoma</taxon>
    </lineage>
</organism>
<feature type="signal peptide" evidence="1">
    <location>
        <begin position="1"/>
        <end position="23"/>
    </location>
</feature>
<evidence type="ECO:0000313" key="4">
    <source>
        <dbReference type="Proteomes" id="UP000653797"/>
    </source>
</evidence>
<dbReference type="PANTHER" id="PTHR34512:SF30">
    <property type="entry name" value="OUTER MEMBRANE PROTEIN ASSEMBLY FACTOR BAMB"/>
    <property type="match status" value="1"/>
</dbReference>
<gene>
    <name evidence="3" type="ORF">IC230_22455</name>
</gene>
<evidence type="ECO:0000259" key="2">
    <source>
        <dbReference type="Pfam" id="PF13360"/>
    </source>
</evidence>
<dbReference type="RefSeq" id="WP_191041305.1">
    <property type="nucleotide sequence ID" value="NZ_JACXAA010000009.1"/>
</dbReference>
<feature type="chain" id="PRO_5037140614" evidence="1">
    <location>
        <begin position="24"/>
        <end position="486"/>
    </location>
</feature>
<protein>
    <submittedName>
        <fullName evidence="3">PQQ-binding-like beta-propeller repeat protein</fullName>
    </submittedName>
</protein>
<dbReference type="InterPro" id="IPR015943">
    <property type="entry name" value="WD40/YVTN_repeat-like_dom_sf"/>
</dbReference>
<keyword evidence="4" id="KW-1185">Reference proteome</keyword>
<sequence>MKTPFPFLSTLFCLMLLWVVSCKKEDPVVPPGGTTGPGSTTGTTTTKSSAKAITAFSFNSLSPAVTGTIDATAKTISATVASGTDVTKLVPTITVSDKATVSPVSGVTQDFSKAVTYTVTAEDGSTQAYTVSVMKESTNTASTANDVLFICGTDDKKLYAIDASTGTKKWEYLTDGVVYSSPIYADGVVFFGGGDKKLLAIDASTGAKKWEFSGPNGFTGSAPTYSDKIIYIPDSFNRLYAIDATTGTKKWEFSGADILTNAVVENGTVYASARNRRYVYAIDAATGAKKWEATTGGSYSVGEYSVAVMSGLVYTVTTNGKQLQALDAATGAKKWDFTIDGNTTSSSPTVSNGVVYITDWTQSLYAIDATTGTKKWKYTANELSYDPAGPVVQNGVVYVGLSVAVDAATGQKKWNNSVGTKYDVSSVLANGVLFGGSISTKTLYAVDAATGAKKWEFLVGSNLSSSACVVDKNGKVYYGGSSGMVQ</sequence>
<dbReference type="Pfam" id="PF13360">
    <property type="entry name" value="PQQ_2"/>
    <property type="match status" value="2"/>
</dbReference>
<dbReference type="Gene3D" id="2.130.10.10">
    <property type="entry name" value="YVTN repeat-like/Quinoprotein amine dehydrogenase"/>
    <property type="match status" value="1"/>
</dbReference>
<dbReference type="Gene3D" id="2.140.10.10">
    <property type="entry name" value="Quinoprotein alcohol dehydrogenase-like superfamily"/>
    <property type="match status" value="1"/>
</dbReference>
<feature type="domain" description="Pyrrolo-quinoline quinone repeat" evidence="2">
    <location>
        <begin position="120"/>
        <end position="298"/>
    </location>
</feature>
<dbReference type="InterPro" id="IPR011047">
    <property type="entry name" value="Quinoprotein_ADH-like_sf"/>
</dbReference>
<evidence type="ECO:0000256" key="1">
    <source>
        <dbReference type="SAM" id="SignalP"/>
    </source>
</evidence>
<dbReference type="InterPro" id="IPR018391">
    <property type="entry name" value="PQQ_b-propeller_rpt"/>
</dbReference>